<evidence type="ECO:0000313" key="1">
    <source>
        <dbReference type="EMBL" id="KZN70326.1"/>
    </source>
</evidence>
<evidence type="ECO:0000313" key="2">
    <source>
        <dbReference type="Proteomes" id="UP000076661"/>
    </source>
</evidence>
<gene>
    <name evidence="1" type="ORF">N478_00050</name>
</gene>
<dbReference type="Proteomes" id="UP000076661">
    <property type="component" value="Unassembled WGS sequence"/>
</dbReference>
<accession>A0A162BWM2</accession>
<name>A0A162BWM2_9GAMM</name>
<proteinExistence type="predicted"/>
<organism evidence="1 2">
    <name type="scientific">Pseudoalteromonas luteoviolacea S4060-1</name>
    <dbReference type="NCBI Taxonomy" id="1365257"/>
    <lineage>
        <taxon>Bacteria</taxon>
        <taxon>Pseudomonadati</taxon>
        <taxon>Pseudomonadota</taxon>
        <taxon>Gammaproteobacteria</taxon>
        <taxon>Alteromonadales</taxon>
        <taxon>Pseudoalteromonadaceae</taxon>
        <taxon>Pseudoalteromonas</taxon>
    </lineage>
</organism>
<comment type="caution">
    <text evidence="1">The sequence shown here is derived from an EMBL/GenBank/DDBJ whole genome shotgun (WGS) entry which is preliminary data.</text>
</comment>
<dbReference type="PATRIC" id="fig|1365257.3.peg.10"/>
<dbReference type="AlphaFoldDB" id="A0A162BWM2"/>
<reference evidence="1 2" key="1">
    <citation type="submission" date="2013-07" db="EMBL/GenBank/DDBJ databases">
        <title>Comparative Genomic and Metabolomic Analysis of Twelve Strains of Pseudoalteromonas luteoviolacea.</title>
        <authorList>
            <person name="Vynne N.G."/>
            <person name="Mansson M."/>
            <person name="Gram L."/>
        </authorList>
    </citation>
    <scope>NUCLEOTIDE SEQUENCE [LARGE SCALE GENOMIC DNA]</scope>
    <source>
        <strain evidence="1 2">S4060-1</strain>
    </source>
</reference>
<sequence>MKYNFPPCVYAETLLELPKLSELDIRVAKQYLPMIVEYYSQRLLLDEKAHDYLYVKYGISPLVSRHYSLGYSDRTLGAEFSHTNFAEREILRGSLKRLRLFRGSGHEAFVGCVVVPILVGESITGFYAERIARVCRNAKPFYRVRFEENCLFVTLNFEGQRDAYFCDSPLAAIQLCGLINKPAFATDRSFELNDQECEYMRKLGVQDIIILKPANTLASDMSKVRKKLTLAGFRSRIEPNFLEVKYGKA</sequence>
<dbReference type="RefSeq" id="WP_063379477.1">
    <property type="nucleotide sequence ID" value="NZ_AUXX01000001.1"/>
</dbReference>
<dbReference type="EMBL" id="AUXX01000001">
    <property type="protein sequence ID" value="KZN70326.1"/>
    <property type="molecule type" value="Genomic_DNA"/>
</dbReference>
<protein>
    <submittedName>
        <fullName evidence="1">Uncharacterized protein</fullName>
    </submittedName>
</protein>